<evidence type="ECO:0000313" key="3">
    <source>
        <dbReference type="Proteomes" id="UP000667802"/>
    </source>
</evidence>
<organism evidence="2 3">
    <name type="scientific">Aetokthonos hydrillicola Thurmond2011</name>
    <dbReference type="NCBI Taxonomy" id="2712845"/>
    <lineage>
        <taxon>Bacteria</taxon>
        <taxon>Bacillati</taxon>
        <taxon>Cyanobacteriota</taxon>
        <taxon>Cyanophyceae</taxon>
        <taxon>Nostocales</taxon>
        <taxon>Hapalosiphonaceae</taxon>
        <taxon>Aetokthonos</taxon>
    </lineage>
</organism>
<gene>
    <name evidence="2" type="ORF">G7B40_026730</name>
</gene>
<dbReference type="Pfam" id="PF14218">
    <property type="entry name" value="COP23"/>
    <property type="match status" value="1"/>
</dbReference>
<dbReference type="RefSeq" id="WP_208342857.1">
    <property type="nucleotide sequence ID" value="NZ_CAWQFN010000216.1"/>
</dbReference>
<dbReference type="AlphaFoldDB" id="A0AAP5M7H3"/>
<feature type="chain" id="PRO_5042953262" evidence="1">
    <location>
        <begin position="31"/>
        <end position="176"/>
    </location>
</feature>
<dbReference type="InterPro" id="IPR025478">
    <property type="entry name" value="COP23"/>
</dbReference>
<dbReference type="EMBL" id="JAALHA020000016">
    <property type="protein sequence ID" value="MDR9898131.1"/>
    <property type="molecule type" value="Genomic_DNA"/>
</dbReference>
<sequence length="176" mass="19608">MHNKQFKLTTWIVRGFIVTSVAAFTQPTMAATSVNVACKASTSTPKIIATVAKEGSKKDFTILNLLSEYVSPKNALQNCENTAKTLQSLYDSGNANYLTIDKLNAQPVVCAVERRGIGCDHTSAKVLFTLDPKANPTKALYDMLGSDFKQTQPPDTRTISRIYSDIRPRWSRWWPF</sequence>
<keyword evidence="1" id="KW-0732">Signal</keyword>
<keyword evidence="3" id="KW-1185">Reference proteome</keyword>
<evidence type="ECO:0000313" key="2">
    <source>
        <dbReference type="EMBL" id="MDR9898131.1"/>
    </source>
</evidence>
<protein>
    <submittedName>
        <fullName evidence="2">COP23 domain-containing protein</fullName>
    </submittedName>
</protein>
<feature type="signal peptide" evidence="1">
    <location>
        <begin position="1"/>
        <end position="30"/>
    </location>
</feature>
<dbReference type="Proteomes" id="UP000667802">
    <property type="component" value="Unassembled WGS sequence"/>
</dbReference>
<evidence type="ECO:0000256" key="1">
    <source>
        <dbReference type="SAM" id="SignalP"/>
    </source>
</evidence>
<comment type="caution">
    <text evidence="2">The sequence shown here is derived from an EMBL/GenBank/DDBJ whole genome shotgun (WGS) entry which is preliminary data.</text>
</comment>
<reference evidence="3" key="1">
    <citation type="journal article" date="2021" name="Science">
        <title>Hunting the eagle killer: A cyanobacterial neurotoxin causes vacuolar myelinopathy.</title>
        <authorList>
            <person name="Breinlinger S."/>
            <person name="Phillips T.J."/>
            <person name="Haram B.N."/>
            <person name="Mares J."/>
            <person name="Martinez Yerena J.A."/>
            <person name="Hrouzek P."/>
            <person name="Sobotka R."/>
            <person name="Henderson W.M."/>
            <person name="Schmieder P."/>
            <person name="Williams S.M."/>
            <person name="Lauderdale J.D."/>
            <person name="Wilde H.D."/>
            <person name="Gerrin W."/>
            <person name="Kust A."/>
            <person name="Washington J.W."/>
            <person name="Wagner C."/>
            <person name="Geier B."/>
            <person name="Liebeke M."/>
            <person name="Enke H."/>
            <person name="Niedermeyer T.H.J."/>
            <person name="Wilde S.B."/>
        </authorList>
    </citation>
    <scope>NUCLEOTIDE SEQUENCE [LARGE SCALE GENOMIC DNA]</scope>
    <source>
        <strain evidence="3">Thurmond2011</strain>
    </source>
</reference>
<accession>A0AAP5M7H3</accession>
<proteinExistence type="predicted"/>
<name>A0AAP5M7H3_9CYAN</name>